<reference evidence="2 3" key="1">
    <citation type="submission" date="2016-11" db="EMBL/GenBank/DDBJ databases">
        <authorList>
            <person name="Jaros S."/>
            <person name="Januszkiewicz K."/>
            <person name="Wedrychowicz H."/>
        </authorList>
    </citation>
    <scope>NUCLEOTIDE SEQUENCE [LARGE SCALE GENOMIC DNA]</scope>
    <source>
        <strain evidence="2 3">NF2</strain>
    </source>
</reference>
<name>A0A220MGN5_9BACL</name>
<dbReference type="AlphaFoldDB" id="A0A220MGN5"/>
<evidence type="ECO:0000259" key="1">
    <source>
        <dbReference type="Pfam" id="PF12728"/>
    </source>
</evidence>
<gene>
    <name evidence="2" type="ORF">BP422_11905</name>
</gene>
<dbReference type="Pfam" id="PF12728">
    <property type="entry name" value="HTH_17"/>
    <property type="match status" value="1"/>
</dbReference>
<sequence length="109" mass="12411">MNKSADILEILIQQVIEDERLVKMLMPRLLERIETRGEPKIEKWLTVNEAAEYLNISSDTIYIMVREGTLPASRLGSLSSRKPAIRFQLSKLNAWMEAGGVRDPVDELA</sequence>
<organism evidence="2 3">
    <name type="scientific">Brevibacillus formosus</name>
    <dbReference type="NCBI Taxonomy" id="54913"/>
    <lineage>
        <taxon>Bacteria</taxon>
        <taxon>Bacillati</taxon>
        <taxon>Bacillota</taxon>
        <taxon>Bacilli</taxon>
        <taxon>Bacillales</taxon>
        <taxon>Paenibacillaceae</taxon>
        <taxon>Brevibacillus</taxon>
    </lineage>
</organism>
<dbReference type="Proteomes" id="UP000197781">
    <property type="component" value="Chromosome"/>
</dbReference>
<dbReference type="KEGG" id="bfm:BP422_11905"/>
<proteinExistence type="predicted"/>
<evidence type="ECO:0000313" key="2">
    <source>
        <dbReference type="EMBL" id="ASJ54188.1"/>
    </source>
</evidence>
<dbReference type="RefSeq" id="WP_088907972.1">
    <property type="nucleotide sequence ID" value="NZ_CP018145.1"/>
</dbReference>
<feature type="domain" description="Helix-turn-helix" evidence="1">
    <location>
        <begin position="44"/>
        <end position="98"/>
    </location>
</feature>
<accession>A0A220MGN5</accession>
<dbReference type="InterPro" id="IPR041657">
    <property type="entry name" value="HTH_17"/>
</dbReference>
<dbReference type="SUPFAM" id="SSF46955">
    <property type="entry name" value="Putative DNA-binding domain"/>
    <property type="match status" value="1"/>
</dbReference>
<dbReference type="InterPro" id="IPR010093">
    <property type="entry name" value="SinI_DNA-bd"/>
</dbReference>
<evidence type="ECO:0000313" key="3">
    <source>
        <dbReference type="Proteomes" id="UP000197781"/>
    </source>
</evidence>
<dbReference type="InterPro" id="IPR009061">
    <property type="entry name" value="DNA-bd_dom_put_sf"/>
</dbReference>
<dbReference type="NCBIfam" id="TIGR01764">
    <property type="entry name" value="excise"/>
    <property type="match status" value="1"/>
</dbReference>
<dbReference type="EMBL" id="CP018145">
    <property type="protein sequence ID" value="ASJ54188.1"/>
    <property type="molecule type" value="Genomic_DNA"/>
</dbReference>
<protein>
    <recommendedName>
        <fullName evidence="1">Helix-turn-helix domain-containing protein</fullName>
    </recommendedName>
</protein>
<dbReference type="GO" id="GO:0003677">
    <property type="term" value="F:DNA binding"/>
    <property type="evidence" value="ECO:0007669"/>
    <property type="project" value="InterPro"/>
</dbReference>